<organism evidence="1 2">
    <name type="scientific">Apatococcus lobatus</name>
    <dbReference type="NCBI Taxonomy" id="904363"/>
    <lineage>
        <taxon>Eukaryota</taxon>
        <taxon>Viridiplantae</taxon>
        <taxon>Chlorophyta</taxon>
        <taxon>core chlorophytes</taxon>
        <taxon>Trebouxiophyceae</taxon>
        <taxon>Chlorellales</taxon>
        <taxon>Chlorellaceae</taxon>
        <taxon>Apatococcus</taxon>
    </lineage>
</organism>
<dbReference type="Proteomes" id="UP001438707">
    <property type="component" value="Unassembled WGS sequence"/>
</dbReference>
<reference evidence="1 2" key="1">
    <citation type="journal article" date="2024" name="Nat. Commun.">
        <title>Phylogenomics reveals the evolutionary origins of lichenization in chlorophyte algae.</title>
        <authorList>
            <person name="Puginier C."/>
            <person name="Libourel C."/>
            <person name="Otte J."/>
            <person name="Skaloud P."/>
            <person name="Haon M."/>
            <person name="Grisel S."/>
            <person name="Petersen M."/>
            <person name="Berrin J.G."/>
            <person name="Delaux P.M."/>
            <person name="Dal Grande F."/>
            <person name="Keller J."/>
        </authorList>
    </citation>
    <scope>NUCLEOTIDE SEQUENCE [LARGE SCALE GENOMIC DNA]</scope>
    <source>
        <strain evidence="1 2">SAG 2145</strain>
    </source>
</reference>
<name>A0AAW1SGM5_9CHLO</name>
<sequence>MTQPIRTPHVMGETGMKAKCVADSRSSNSGRSGSLCRGLQARGPATFMALQELCCHCASGGAFRLTCQSSGETLEVTFIKTPISSNLNA</sequence>
<accession>A0AAW1SGM5</accession>
<dbReference type="AlphaFoldDB" id="A0AAW1SGM5"/>
<keyword evidence="2" id="KW-1185">Reference proteome</keyword>
<evidence type="ECO:0000313" key="1">
    <source>
        <dbReference type="EMBL" id="KAK9845059.1"/>
    </source>
</evidence>
<proteinExistence type="predicted"/>
<protein>
    <submittedName>
        <fullName evidence="1">Uncharacterized protein</fullName>
    </submittedName>
</protein>
<dbReference type="EMBL" id="JALJOS010000001">
    <property type="protein sequence ID" value="KAK9845059.1"/>
    <property type="molecule type" value="Genomic_DNA"/>
</dbReference>
<comment type="caution">
    <text evidence="1">The sequence shown here is derived from an EMBL/GenBank/DDBJ whole genome shotgun (WGS) entry which is preliminary data.</text>
</comment>
<gene>
    <name evidence="1" type="ORF">WJX74_010097</name>
</gene>
<evidence type="ECO:0000313" key="2">
    <source>
        <dbReference type="Proteomes" id="UP001438707"/>
    </source>
</evidence>